<reference evidence="6 7" key="1">
    <citation type="submission" date="2023-04" db="EMBL/GenBank/DDBJ databases">
        <title>Klugiella caeni sp. nov. isolated from the sludge of biochemical tank.</title>
        <authorList>
            <person name="Geng K."/>
        </authorList>
    </citation>
    <scope>NUCLEOTIDE SEQUENCE [LARGE SCALE GENOMIC DNA]</scope>
    <source>
        <strain evidence="6 7">YN-L-19</strain>
    </source>
</reference>
<proteinExistence type="inferred from homology"/>
<dbReference type="Pfam" id="PF00255">
    <property type="entry name" value="GSHPx"/>
    <property type="match status" value="1"/>
</dbReference>
<accession>A0AAW6T819</accession>
<evidence type="ECO:0000256" key="3">
    <source>
        <dbReference type="ARBA" id="ARBA00023002"/>
    </source>
</evidence>
<dbReference type="InterPro" id="IPR029759">
    <property type="entry name" value="GPX_AS"/>
</dbReference>
<protein>
    <recommendedName>
        <fullName evidence="5">Glutathione peroxidase</fullName>
    </recommendedName>
</protein>
<evidence type="ECO:0000313" key="7">
    <source>
        <dbReference type="Proteomes" id="UP001321506"/>
    </source>
</evidence>
<dbReference type="AlphaFoldDB" id="A0AAW6T819"/>
<dbReference type="PRINTS" id="PR01011">
    <property type="entry name" value="GLUTPROXDASE"/>
</dbReference>
<comment type="caution">
    <text evidence="6">The sequence shown here is derived from an EMBL/GenBank/DDBJ whole genome shotgun (WGS) entry which is preliminary data.</text>
</comment>
<gene>
    <name evidence="6" type="ORF">QF206_12015</name>
</gene>
<dbReference type="EMBL" id="JASATX010000007">
    <property type="protein sequence ID" value="MDI2099689.1"/>
    <property type="molecule type" value="Genomic_DNA"/>
</dbReference>
<evidence type="ECO:0000256" key="1">
    <source>
        <dbReference type="ARBA" id="ARBA00006926"/>
    </source>
</evidence>
<dbReference type="GO" id="GO:0004601">
    <property type="term" value="F:peroxidase activity"/>
    <property type="evidence" value="ECO:0007669"/>
    <property type="project" value="UniProtKB-KW"/>
</dbReference>
<dbReference type="Proteomes" id="UP001321506">
    <property type="component" value="Unassembled WGS sequence"/>
</dbReference>
<keyword evidence="7" id="KW-1185">Reference proteome</keyword>
<dbReference type="RefSeq" id="WP_281489484.1">
    <property type="nucleotide sequence ID" value="NZ_JASATX010000007.1"/>
</dbReference>
<dbReference type="InterPro" id="IPR000889">
    <property type="entry name" value="Glutathione_peroxidase"/>
</dbReference>
<dbReference type="PROSITE" id="PS00763">
    <property type="entry name" value="GLUTATHIONE_PEROXID_2"/>
    <property type="match status" value="1"/>
</dbReference>
<dbReference type="FunFam" id="3.40.30.10:FF:000010">
    <property type="entry name" value="Glutathione peroxidase"/>
    <property type="match status" value="1"/>
</dbReference>
<sequence>MSVVTVPFDVPIRKSDGSHITLEEHRGKVLLIVNVASECGNTPQYEGLEQLQREYGERGLQVLAFPCNQFGEQEPGTDEQIQEFCRTEFGVSFPVFSKIDVNGDNRHPLYAALTGAPDAAGTAGDVQWNFEKFLVGADGTVAARVRPKVQPIDPEFVSVLETVLGGEEPPA</sequence>
<dbReference type="InterPro" id="IPR036249">
    <property type="entry name" value="Thioredoxin-like_sf"/>
</dbReference>
<dbReference type="PIRSF" id="PIRSF000303">
    <property type="entry name" value="Glutathion_perox"/>
    <property type="match status" value="1"/>
</dbReference>
<keyword evidence="3 5" id="KW-0560">Oxidoreductase</keyword>
<feature type="active site" evidence="4">
    <location>
        <position position="39"/>
    </location>
</feature>
<evidence type="ECO:0000313" key="6">
    <source>
        <dbReference type="EMBL" id="MDI2099689.1"/>
    </source>
</evidence>
<evidence type="ECO:0000256" key="5">
    <source>
        <dbReference type="RuleBase" id="RU000499"/>
    </source>
</evidence>
<comment type="similarity">
    <text evidence="1 5">Belongs to the glutathione peroxidase family.</text>
</comment>
<dbReference type="SUPFAM" id="SSF52833">
    <property type="entry name" value="Thioredoxin-like"/>
    <property type="match status" value="1"/>
</dbReference>
<dbReference type="InterPro" id="IPR029760">
    <property type="entry name" value="GPX_CS"/>
</dbReference>
<dbReference type="GO" id="GO:0034599">
    <property type="term" value="P:cellular response to oxidative stress"/>
    <property type="evidence" value="ECO:0007669"/>
    <property type="project" value="TreeGrafter"/>
</dbReference>
<dbReference type="PROSITE" id="PS51355">
    <property type="entry name" value="GLUTATHIONE_PEROXID_3"/>
    <property type="match status" value="1"/>
</dbReference>
<keyword evidence="2 5" id="KW-0575">Peroxidase</keyword>
<organism evidence="6 7">
    <name type="scientific">Ruicaihuangia caeni</name>
    <dbReference type="NCBI Taxonomy" id="3042517"/>
    <lineage>
        <taxon>Bacteria</taxon>
        <taxon>Bacillati</taxon>
        <taxon>Actinomycetota</taxon>
        <taxon>Actinomycetes</taxon>
        <taxon>Micrococcales</taxon>
        <taxon>Microbacteriaceae</taxon>
        <taxon>Ruicaihuangia</taxon>
    </lineage>
</organism>
<evidence type="ECO:0000256" key="2">
    <source>
        <dbReference type="ARBA" id="ARBA00022559"/>
    </source>
</evidence>
<name>A0AAW6T819_9MICO</name>
<dbReference type="PROSITE" id="PS00460">
    <property type="entry name" value="GLUTATHIONE_PEROXID_1"/>
    <property type="match status" value="1"/>
</dbReference>
<dbReference type="Gene3D" id="3.40.30.10">
    <property type="entry name" value="Glutaredoxin"/>
    <property type="match status" value="1"/>
</dbReference>
<evidence type="ECO:0000256" key="4">
    <source>
        <dbReference type="PIRSR" id="PIRSR000303-1"/>
    </source>
</evidence>
<dbReference type="PANTHER" id="PTHR11592:SF78">
    <property type="entry name" value="GLUTATHIONE PEROXIDASE"/>
    <property type="match status" value="1"/>
</dbReference>
<dbReference type="PANTHER" id="PTHR11592">
    <property type="entry name" value="GLUTATHIONE PEROXIDASE"/>
    <property type="match status" value="1"/>
</dbReference>
<dbReference type="CDD" id="cd00340">
    <property type="entry name" value="GSH_Peroxidase"/>
    <property type="match status" value="1"/>
</dbReference>